<name>A0A1I6RXV9_9ACTN</name>
<dbReference type="SUPFAM" id="SSF48452">
    <property type="entry name" value="TPR-like"/>
    <property type="match status" value="1"/>
</dbReference>
<evidence type="ECO:0000313" key="2">
    <source>
        <dbReference type="Proteomes" id="UP000198873"/>
    </source>
</evidence>
<dbReference type="PRINTS" id="PR00364">
    <property type="entry name" value="DISEASERSIST"/>
</dbReference>
<dbReference type="SUPFAM" id="SSF52540">
    <property type="entry name" value="P-loop containing nucleoside triphosphate hydrolases"/>
    <property type="match status" value="1"/>
</dbReference>
<dbReference type="AlphaFoldDB" id="A0A1I6RXV9"/>
<evidence type="ECO:0000313" key="1">
    <source>
        <dbReference type="EMBL" id="SFS69537.1"/>
    </source>
</evidence>
<dbReference type="GO" id="GO:0043531">
    <property type="term" value="F:ADP binding"/>
    <property type="evidence" value="ECO:0007669"/>
    <property type="project" value="InterPro"/>
</dbReference>
<gene>
    <name evidence="1" type="ORF">SAMN05444716_103587</name>
</gene>
<protein>
    <submittedName>
        <fullName evidence="1">NB-ARC domain-containing protein</fullName>
    </submittedName>
</protein>
<dbReference type="Gene3D" id="3.40.50.300">
    <property type="entry name" value="P-loop containing nucleotide triphosphate hydrolases"/>
    <property type="match status" value="1"/>
</dbReference>
<organism evidence="1 2">
    <name type="scientific">Streptomyces harbinensis</name>
    <dbReference type="NCBI Taxonomy" id="1176198"/>
    <lineage>
        <taxon>Bacteria</taxon>
        <taxon>Bacillati</taxon>
        <taxon>Actinomycetota</taxon>
        <taxon>Actinomycetes</taxon>
        <taxon>Kitasatosporales</taxon>
        <taxon>Streptomycetaceae</taxon>
        <taxon>Streptomyces</taxon>
    </lineage>
</organism>
<dbReference type="RefSeq" id="WP_093842873.1">
    <property type="nucleotide sequence ID" value="NZ_FPAB01000003.1"/>
</dbReference>
<proteinExistence type="predicted"/>
<dbReference type="Gene3D" id="1.25.40.10">
    <property type="entry name" value="Tetratricopeptide repeat domain"/>
    <property type="match status" value="1"/>
</dbReference>
<dbReference type="EMBL" id="FPAB01000003">
    <property type="protein sequence ID" value="SFS69537.1"/>
    <property type="molecule type" value="Genomic_DNA"/>
</dbReference>
<reference evidence="2" key="1">
    <citation type="submission" date="2016-10" db="EMBL/GenBank/DDBJ databases">
        <authorList>
            <person name="Varghese N."/>
            <person name="Submissions S."/>
        </authorList>
    </citation>
    <scope>NUCLEOTIDE SEQUENCE [LARGE SCALE GENOMIC DNA]</scope>
    <source>
        <strain evidence="2">CGMCC 4.7047</strain>
    </source>
</reference>
<keyword evidence="2" id="KW-1185">Reference proteome</keyword>
<sequence>MTGDGVHNQVGGQARVEQLVQAHTVHVHQYGGGAPPGRTVRQLPAERGPFVDRDRERALLRAAVARRADGAGPGVERPLIGGVSGLRGIGKTTLCVRLAHELADPHYPDGTCYADLDAFRSGNGVVLSDVLAELLDQLDDRSERGAADLRSLHGRYARHTAGRRLIVVLDNVRYEEELETLLPASAHSLVVVTGDRRLTGPDRGEGVVELPLEPLEERHAAELLRQLLKRDDARLADEAAVRDLLRICEGLPPLVKVAAGLLNRHPHSRLARLVERVRAEAEREGTAAMESLFAAAGREAGPDALLLFRLLAWYPAGHFPLQAAVAVLGRGEDAAADAVDDLVELGLLADREDGRLQLHGLMRGHARRLAERDGTAREASAAQARLIRWFRRQAERADRLNGAARLRCGKPLQEPRYAPDVEWPDGAAALRWLHEERDALYGCVALAHARGDDTDVWALCEPLWLHFKEHPRHGEASAAFALGVESAGRSGHWRALIRMRCMLAQALWEQGRIERAERELADAGRAAGQLGEDRDDRLLLASVREFQGNLCAARGDGWGALAAYEASRAVHLAIGNGYGVLLQTHLMGKAAAGLGEWERAAVLLEEAHARARELDRERMVGRTAHELARARRMLGDGGRAAELYALALENAGRRGADQERITILAALAELAEEAGDSGSAAGYRRALRELQSGES</sequence>
<dbReference type="InterPro" id="IPR027417">
    <property type="entry name" value="P-loop_NTPase"/>
</dbReference>
<dbReference type="InterPro" id="IPR011990">
    <property type="entry name" value="TPR-like_helical_dom_sf"/>
</dbReference>
<accession>A0A1I6RXV9</accession>
<dbReference type="Proteomes" id="UP000198873">
    <property type="component" value="Unassembled WGS sequence"/>
</dbReference>
<dbReference type="STRING" id="1176198.SAMN05444716_103587"/>